<name>A0A2P8DAG4_9BACT</name>
<sequence length="30" mass="3644">MQDQDKKEPALPDRPLIRIAYPAILYWFVR</sequence>
<evidence type="ECO:0000313" key="2">
    <source>
        <dbReference type="Proteomes" id="UP000240572"/>
    </source>
</evidence>
<comment type="caution">
    <text evidence="1">The sequence shown here is derived from an EMBL/GenBank/DDBJ whole genome shotgun (WGS) entry which is preliminary data.</text>
</comment>
<proteinExistence type="predicted"/>
<protein>
    <submittedName>
        <fullName evidence="1">Uncharacterized protein</fullName>
    </submittedName>
</protein>
<accession>A0A2P8DAG4</accession>
<keyword evidence="2" id="KW-1185">Reference proteome</keyword>
<gene>
    <name evidence="1" type="ORF">B0I18_101373</name>
</gene>
<dbReference type="Proteomes" id="UP000240572">
    <property type="component" value="Unassembled WGS sequence"/>
</dbReference>
<organism evidence="1 2">
    <name type="scientific">Taibaiella chishuiensis</name>
    <dbReference type="NCBI Taxonomy" id="1434707"/>
    <lineage>
        <taxon>Bacteria</taxon>
        <taxon>Pseudomonadati</taxon>
        <taxon>Bacteroidota</taxon>
        <taxon>Chitinophagia</taxon>
        <taxon>Chitinophagales</taxon>
        <taxon>Chitinophagaceae</taxon>
        <taxon>Taibaiella</taxon>
    </lineage>
</organism>
<dbReference type="AlphaFoldDB" id="A0A2P8DAG4"/>
<dbReference type="EMBL" id="PYGD01000001">
    <property type="protein sequence ID" value="PSK94218.1"/>
    <property type="molecule type" value="Genomic_DNA"/>
</dbReference>
<reference evidence="1 2" key="1">
    <citation type="submission" date="2018-03" db="EMBL/GenBank/DDBJ databases">
        <title>Genomic Encyclopedia of Type Strains, Phase III (KMG-III): the genomes of soil and plant-associated and newly described type strains.</title>
        <authorList>
            <person name="Whitman W."/>
        </authorList>
    </citation>
    <scope>NUCLEOTIDE SEQUENCE [LARGE SCALE GENOMIC DNA]</scope>
    <source>
        <strain evidence="1 2">CGMCC 1.12700</strain>
    </source>
</reference>
<evidence type="ECO:0000313" key="1">
    <source>
        <dbReference type="EMBL" id="PSK94218.1"/>
    </source>
</evidence>